<dbReference type="PANTHER" id="PTHR18895:SF74">
    <property type="entry name" value="MTRF1L RELEASE FACTOR GLUTAMINE METHYLTRANSFERASE"/>
    <property type="match status" value="1"/>
</dbReference>
<dbReference type="Pfam" id="PF17827">
    <property type="entry name" value="PrmC_N"/>
    <property type="match status" value="1"/>
</dbReference>
<dbReference type="InterPro" id="IPR040758">
    <property type="entry name" value="PrmC_N"/>
</dbReference>
<dbReference type="InterPro" id="IPR007848">
    <property type="entry name" value="Small_mtfrase_dom"/>
</dbReference>
<dbReference type="STRING" id="1367849.GCA_000518585_01245"/>
<dbReference type="OrthoDB" id="9800643at2"/>
<comment type="catalytic activity">
    <reaction evidence="4 5">
        <text>L-glutaminyl-[peptide chain release factor] + S-adenosyl-L-methionine = N(5)-methyl-L-glutaminyl-[peptide chain release factor] + S-adenosyl-L-homocysteine + H(+)</text>
        <dbReference type="Rhea" id="RHEA:42896"/>
        <dbReference type="Rhea" id="RHEA-COMP:10271"/>
        <dbReference type="Rhea" id="RHEA-COMP:10272"/>
        <dbReference type="ChEBI" id="CHEBI:15378"/>
        <dbReference type="ChEBI" id="CHEBI:30011"/>
        <dbReference type="ChEBI" id="CHEBI:57856"/>
        <dbReference type="ChEBI" id="CHEBI:59789"/>
        <dbReference type="ChEBI" id="CHEBI:61891"/>
        <dbReference type="EC" id="2.1.1.297"/>
    </reaction>
</comment>
<accession>A0A4D7E0P6</accession>
<feature type="binding site" evidence="5">
    <location>
        <begin position="194"/>
        <end position="197"/>
    </location>
    <ligand>
        <name>substrate</name>
    </ligand>
</feature>
<dbReference type="GO" id="GO:0102559">
    <property type="term" value="F:peptide chain release factor N(5)-glutamine methyltransferase activity"/>
    <property type="evidence" value="ECO:0007669"/>
    <property type="project" value="UniProtKB-EC"/>
</dbReference>
<protein>
    <recommendedName>
        <fullName evidence="5">Release factor glutamine methyltransferase</fullName>
        <shortName evidence="5">RF MTase</shortName>
        <ecNumber evidence="5">2.1.1.297</ecNumber>
    </recommendedName>
    <alternativeName>
        <fullName evidence="5">N5-glutamine methyltransferase PrmC</fullName>
    </alternativeName>
    <alternativeName>
        <fullName evidence="5">Protein-(glutamine-N5) MTase PrmC</fullName>
    </alternativeName>
    <alternativeName>
        <fullName evidence="5">Protein-glutamine N-methyltransferase PrmC</fullName>
    </alternativeName>
</protein>
<dbReference type="PROSITE" id="PS00092">
    <property type="entry name" value="N6_MTASE"/>
    <property type="match status" value="1"/>
</dbReference>
<sequence length="287" mass="31151">MSSGRTVQACVADARQRLTTAGVADPLTDARVLIGEVLGFSLTDFVLNGARVISDDEAKRIEPMIARRERGEPVHRILGHREFYGLDFLLSPGTLEPRPDTEVLVDAVLPHLRKVVSEKGSARILDMGIGTGAICISLLHAVPGVTGVGSDISQDALKTAGLNAERHGLGARFETVMSDWFKNISGRFDIILSNPPYIRTDVIDTLDREVREFDPLAALDGGADGLLPYRIIAEKAVDFLEISGVVGVEIGYDQMADVTAIFASNGYDCIDRVKDYGGNDRALIFRR</sequence>
<dbReference type="AlphaFoldDB" id="A0A4D7E0P6"/>
<dbReference type="InterPro" id="IPR029063">
    <property type="entry name" value="SAM-dependent_MTases_sf"/>
</dbReference>
<feature type="domain" description="Methyltransferase small" evidence="6">
    <location>
        <begin position="115"/>
        <end position="199"/>
    </location>
</feature>
<feature type="binding site" evidence="5">
    <location>
        <begin position="128"/>
        <end position="132"/>
    </location>
    <ligand>
        <name>S-adenosyl-L-methionine</name>
        <dbReference type="ChEBI" id="CHEBI:59789"/>
    </ligand>
</feature>
<evidence type="ECO:0000313" key="10">
    <source>
        <dbReference type="Proteomes" id="UP000298545"/>
    </source>
</evidence>
<dbReference type="HAMAP" id="MF_02126">
    <property type="entry name" value="RF_methyltr_PrmC"/>
    <property type="match status" value="1"/>
</dbReference>
<keyword evidence="2 5" id="KW-0808">Transferase</keyword>
<dbReference type="Gene3D" id="1.10.8.10">
    <property type="entry name" value="DNA helicase RuvA subunit, C-terminal domain"/>
    <property type="match status" value="1"/>
</dbReference>
<evidence type="ECO:0000259" key="7">
    <source>
        <dbReference type="Pfam" id="PF17827"/>
    </source>
</evidence>
<dbReference type="KEGG" id="alf:CFBP5473_17900"/>
<evidence type="ECO:0000313" key="9">
    <source>
        <dbReference type="EMBL" id="QYA09726.1"/>
    </source>
</evidence>
<feature type="binding site" evidence="5">
    <location>
        <position position="151"/>
    </location>
    <ligand>
        <name>S-adenosyl-L-methionine</name>
        <dbReference type="ChEBI" id="CHEBI:59789"/>
    </ligand>
</feature>
<dbReference type="GO" id="GO:0003676">
    <property type="term" value="F:nucleic acid binding"/>
    <property type="evidence" value="ECO:0007669"/>
    <property type="project" value="InterPro"/>
</dbReference>
<keyword evidence="1 5" id="KW-0489">Methyltransferase</keyword>
<evidence type="ECO:0000313" key="8">
    <source>
        <dbReference type="EMBL" id="QCI99836.1"/>
    </source>
</evidence>
<dbReference type="NCBIfam" id="TIGR00536">
    <property type="entry name" value="hemK_fam"/>
    <property type="match status" value="1"/>
</dbReference>
<dbReference type="NCBIfam" id="TIGR03534">
    <property type="entry name" value="RF_mod_PrmC"/>
    <property type="match status" value="1"/>
</dbReference>
<dbReference type="EMBL" id="CP039692">
    <property type="protein sequence ID" value="QCI99836.1"/>
    <property type="molecule type" value="Genomic_DNA"/>
</dbReference>
<keyword evidence="11" id="KW-1185">Reference proteome</keyword>
<dbReference type="CDD" id="cd02440">
    <property type="entry name" value="AdoMet_MTases"/>
    <property type="match status" value="1"/>
</dbReference>
<evidence type="ECO:0000313" key="11">
    <source>
        <dbReference type="Proteomes" id="UP000826513"/>
    </source>
</evidence>
<dbReference type="PANTHER" id="PTHR18895">
    <property type="entry name" value="HEMK METHYLTRANSFERASE"/>
    <property type="match status" value="1"/>
</dbReference>
<proteinExistence type="inferred from homology"/>
<dbReference type="SUPFAM" id="SSF53335">
    <property type="entry name" value="S-adenosyl-L-methionine-dependent methyltransferases"/>
    <property type="match status" value="1"/>
</dbReference>
<dbReference type="GO" id="GO:0032259">
    <property type="term" value="P:methylation"/>
    <property type="evidence" value="ECO:0007669"/>
    <property type="project" value="UniProtKB-KW"/>
</dbReference>
<reference evidence="9 11" key="2">
    <citation type="submission" date="2021-03" db="EMBL/GenBank/DDBJ databases">
        <title>Rapid diversification of plasmids in a genus of pathogenic and nitrogen fixing bacteria.</title>
        <authorList>
            <person name="Weisberg A.J."/>
            <person name="Miller M."/>
            <person name="Ream W."/>
            <person name="Grunwald N.J."/>
            <person name="Chang J.H."/>
        </authorList>
    </citation>
    <scope>NUCLEOTIDE SEQUENCE [LARGE SCALE GENOMIC DNA]</scope>
    <source>
        <strain evidence="9 11">AF3.44</strain>
    </source>
</reference>
<reference evidence="8 10" key="1">
    <citation type="submission" date="2019-04" db="EMBL/GenBank/DDBJ databases">
        <title>Complete genome sequence of Agrobacterium larrymoorei CFBP5473.</title>
        <authorList>
            <person name="Haryono M."/>
            <person name="Chou L."/>
            <person name="Lin Y.-C."/>
            <person name="Lai E.-M."/>
            <person name="Kuo C.-H."/>
        </authorList>
    </citation>
    <scope>NUCLEOTIDE SEQUENCE [LARGE SCALE GENOMIC DNA]</scope>
    <source>
        <strain evidence="8 10">CFBP5473</strain>
    </source>
</reference>
<feature type="binding site" evidence="5">
    <location>
        <position position="194"/>
    </location>
    <ligand>
        <name>S-adenosyl-L-methionine</name>
        <dbReference type="ChEBI" id="CHEBI:59789"/>
    </ligand>
</feature>
<evidence type="ECO:0000256" key="1">
    <source>
        <dbReference type="ARBA" id="ARBA00022603"/>
    </source>
</evidence>
<dbReference type="Gene3D" id="3.40.50.150">
    <property type="entry name" value="Vaccinia Virus protein VP39"/>
    <property type="match status" value="1"/>
</dbReference>
<dbReference type="InterPro" id="IPR002052">
    <property type="entry name" value="DNA_methylase_N6_adenine_CS"/>
</dbReference>
<feature type="domain" description="Release factor glutamine methyltransferase N-terminal" evidence="7">
    <location>
        <begin position="12"/>
        <end position="79"/>
    </location>
</feature>
<keyword evidence="3 5" id="KW-0949">S-adenosyl-L-methionine</keyword>
<feature type="binding site" evidence="5">
    <location>
        <position position="180"/>
    </location>
    <ligand>
        <name>S-adenosyl-L-methionine</name>
        <dbReference type="ChEBI" id="CHEBI:59789"/>
    </ligand>
</feature>
<dbReference type="Pfam" id="PF05175">
    <property type="entry name" value="MTS"/>
    <property type="match status" value="1"/>
</dbReference>
<evidence type="ECO:0000259" key="6">
    <source>
        <dbReference type="Pfam" id="PF05175"/>
    </source>
</evidence>
<name>A0A4D7E0P6_9HYPH</name>
<evidence type="ECO:0000256" key="2">
    <source>
        <dbReference type="ARBA" id="ARBA00022679"/>
    </source>
</evidence>
<dbReference type="EMBL" id="CP072168">
    <property type="protein sequence ID" value="QYA09726.1"/>
    <property type="molecule type" value="Genomic_DNA"/>
</dbReference>
<comment type="similarity">
    <text evidence="5">Belongs to the protein N5-glutamine methyltransferase family. PrmC subfamily.</text>
</comment>
<evidence type="ECO:0000256" key="3">
    <source>
        <dbReference type="ARBA" id="ARBA00022691"/>
    </source>
</evidence>
<dbReference type="RefSeq" id="WP_027674111.1">
    <property type="nucleotide sequence ID" value="NZ_CP039692.1"/>
</dbReference>
<comment type="function">
    <text evidence="5">Methylates the class 1 translation termination release factors RF1/PrfA and RF2/PrfB on the glutamine residue of the universally conserved GGQ motif.</text>
</comment>
<dbReference type="InterPro" id="IPR019874">
    <property type="entry name" value="RF_methyltr_PrmC"/>
</dbReference>
<evidence type="ECO:0000256" key="4">
    <source>
        <dbReference type="ARBA" id="ARBA00048391"/>
    </source>
</evidence>
<gene>
    <name evidence="5 8" type="primary">prmC</name>
    <name evidence="8" type="ORF">CFBP5473_17900</name>
    <name evidence="9" type="ORF">J5285_20435</name>
</gene>
<dbReference type="EC" id="2.1.1.297" evidence="5"/>
<dbReference type="InterPro" id="IPR004556">
    <property type="entry name" value="HemK-like"/>
</dbReference>
<evidence type="ECO:0000256" key="5">
    <source>
        <dbReference type="HAMAP-Rule" id="MF_02126"/>
    </source>
</evidence>
<dbReference type="Proteomes" id="UP000298545">
    <property type="component" value="Chromosome linear"/>
</dbReference>
<dbReference type="Proteomes" id="UP000826513">
    <property type="component" value="Chromosome 2"/>
</dbReference>
<organism evidence="8 10">
    <name type="scientific">Agrobacterium larrymoorei</name>
    <dbReference type="NCBI Taxonomy" id="160699"/>
    <lineage>
        <taxon>Bacteria</taxon>
        <taxon>Pseudomonadati</taxon>
        <taxon>Pseudomonadota</taxon>
        <taxon>Alphaproteobacteria</taxon>
        <taxon>Hyphomicrobiales</taxon>
        <taxon>Rhizobiaceae</taxon>
        <taxon>Rhizobium/Agrobacterium group</taxon>
        <taxon>Agrobacterium</taxon>
    </lineage>
</organism>
<dbReference type="InterPro" id="IPR050320">
    <property type="entry name" value="N5-glutamine_MTase"/>
</dbReference>